<dbReference type="GO" id="GO:0016020">
    <property type="term" value="C:membrane"/>
    <property type="evidence" value="ECO:0007669"/>
    <property type="project" value="UniProtKB-SubCell"/>
</dbReference>
<evidence type="ECO:0000256" key="6">
    <source>
        <dbReference type="SAM" id="Phobius"/>
    </source>
</evidence>
<evidence type="ECO:0000256" key="5">
    <source>
        <dbReference type="SAM" id="MobiDB-lite"/>
    </source>
</evidence>
<evidence type="ECO:0000256" key="2">
    <source>
        <dbReference type="ARBA" id="ARBA00022692"/>
    </source>
</evidence>
<dbReference type="InParanoid" id="F4RD16"/>
<feature type="region of interest" description="Disordered" evidence="5">
    <location>
        <begin position="598"/>
        <end position="644"/>
    </location>
</feature>
<comment type="subcellular location">
    <subcellularLocation>
        <location evidence="1">Membrane</location>
        <topology evidence="1">Single-pass membrane protein</topology>
    </subcellularLocation>
</comment>
<dbReference type="InterPro" id="IPR051694">
    <property type="entry name" value="Immunoregulatory_rcpt-like"/>
</dbReference>
<name>F4RD16_MELLP</name>
<keyword evidence="8" id="KW-1185">Reference proteome</keyword>
<accession>F4RD16</accession>
<organism evidence="8">
    <name type="scientific">Melampsora larici-populina (strain 98AG31 / pathotype 3-4-7)</name>
    <name type="common">Poplar leaf rust fungus</name>
    <dbReference type="NCBI Taxonomy" id="747676"/>
    <lineage>
        <taxon>Eukaryota</taxon>
        <taxon>Fungi</taxon>
        <taxon>Dikarya</taxon>
        <taxon>Basidiomycota</taxon>
        <taxon>Pucciniomycotina</taxon>
        <taxon>Pucciniomycetes</taxon>
        <taxon>Pucciniales</taxon>
        <taxon>Melampsoraceae</taxon>
        <taxon>Melampsora</taxon>
    </lineage>
</organism>
<reference evidence="8" key="1">
    <citation type="journal article" date="2011" name="Proc. Natl. Acad. Sci. U.S.A.">
        <title>Obligate biotrophy features unraveled by the genomic analysis of rust fungi.</title>
        <authorList>
            <person name="Duplessis S."/>
            <person name="Cuomo C.A."/>
            <person name="Lin Y.-C."/>
            <person name="Aerts A."/>
            <person name="Tisserant E."/>
            <person name="Veneault-Fourrey C."/>
            <person name="Joly D.L."/>
            <person name="Hacquard S."/>
            <person name="Amselem J."/>
            <person name="Cantarel B.L."/>
            <person name="Chiu R."/>
            <person name="Coutinho P.M."/>
            <person name="Feau N."/>
            <person name="Field M."/>
            <person name="Frey P."/>
            <person name="Gelhaye E."/>
            <person name="Goldberg J."/>
            <person name="Grabherr M.G."/>
            <person name="Kodira C.D."/>
            <person name="Kohler A."/>
            <person name="Kuees U."/>
            <person name="Lindquist E.A."/>
            <person name="Lucas S.M."/>
            <person name="Mago R."/>
            <person name="Mauceli E."/>
            <person name="Morin E."/>
            <person name="Murat C."/>
            <person name="Pangilinan J.L."/>
            <person name="Park R."/>
            <person name="Pearson M."/>
            <person name="Quesneville H."/>
            <person name="Rouhier N."/>
            <person name="Sakthikumar S."/>
            <person name="Salamov A.A."/>
            <person name="Schmutz J."/>
            <person name="Selles B."/>
            <person name="Shapiro H."/>
            <person name="Tanguay P."/>
            <person name="Tuskan G.A."/>
            <person name="Henrissat B."/>
            <person name="Van de Peer Y."/>
            <person name="Rouze P."/>
            <person name="Ellis J.G."/>
            <person name="Dodds P.N."/>
            <person name="Schein J.E."/>
            <person name="Zhong S."/>
            <person name="Hamelin R.C."/>
            <person name="Grigoriev I.V."/>
            <person name="Szabo L.J."/>
            <person name="Martin F."/>
        </authorList>
    </citation>
    <scope>NUCLEOTIDE SEQUENCE [LARGE SCALE GENOMIC DNA]</scope>
    <source>
        <strain evidence="8">98AG31 / pathotype 3-4-7</strain>
    </source>
</reference>
<dbReference type="AlphaFoldDB" id="F4RD16"/>
<keyword evidence="2 6" id="KW-0812">Transmembrane</keyword>
<dbReference type="EMBL" id="GL883096">
    <property type="protein sequence ID" value="EGG09893.1"/>
    <property type="molecule type" value="Genomic_DNA"/>
</dbReference>
<proteinExistence type="predicted"/>
<dbReference type="KEGG" id="mlr:MELLADRAFT_103934"/>
<keyword evidence="4 6" id="KW-0472">Membrane</keyword>
<gene>
    <name evidence="7" type="ORF">MELLADRAFT_103934</name>
</gene>
<dbReference type="RefSeq" id="XP_007406947.1">
    <property type="nucleotide sequence ID" value="XM_007406885.1"/>
</dbReference>
<dbReference type="VEuPathDB" id="FungiDB:MELLADRAFT_103934"/>
<evidence type="ECO:0000256" key="1">
    <source>
        <dbReference type="ARBA" id="ARBA00004167"/>
    </source>
</evidence>
<dbReference type="PANTHER" id="PTHR15549">
    <property type="entry name" value="PAIRED IMMUNOGLOBULIN-LIKE TYPE 2 RECEPTOR"/>
    <property type="match status" value="1"/>
</dbReference>
<protein>
    <submittedName>
        <fullName evidence="7">Uncharacterized protein</fullName>
    </submittedName>
</protein>
<evidence type="ECO:0000256" key="3">
    <source>
        <dbReference type="ARBA" id="ARBA00022989"/>
    </source>
</evidence>
<evidence type="ECO:0000256" key="4">
    <source>
        <dbReference type="ARBA" id="ARBA00023136"/>
    </source>
</evidence>
<dbReference type="OrthoDB" id="10544483at2759"/>
<evidence type="ECO:0000313" key="7">
    <source>
        <dbReference type="EMBL" id="EGG09893.1"/>
    </source>
</evidence>
<dbReference type="Proteomes" id="UP000001072">
    <property type="component" value="Unassembled WGS sequence"/>
</dbReference>
<dbReference type="HOGENOM" id="CLU_425179_0_0_1"/>
<sequence>MMRDDKGYRTHNQTCLSLGTPWIIFIRLQITLFGSCFEVLARGFTERAHSTKTPSSDQPGCFPVSINLLTVMKISKFHPDSSCEPSSAQLNYQHHSLSNSNQERTLEIEWEKEKERESEIDSSNHPLHPNLLSRLNVFLSVADPASVSNHAGQVVGNTPQAGGFFSNPSTTPLATTPITTPIPTVPNLNTFVPPTSQLQSTPSIEAPFHHGASESNETLLPTGAIIGIVIGLILIFSLVPLVCLYFHRRKQKANKLKNHESFFNNPIINSTLIPNPSNIPITNQVDEYHFRGTPFPIGIQEHDYPKINHIDSNHSTHSHSPRRFDRLQRNSHHTSISSFNRFHHHDLNVHNQNNGRIDQELPIPLQVTDHSSQSPDVHSRNQDYIPNQYDLPISINMSNHPIQQPSHPREEYHIPIHMESIDAIHQDDIQSRAQYHLPSSMEVNHHNEQEPLAIEEFLSLSMQISIDPPREGEAEEEEQLGSPVYRLGHSSFDPDESQTMRFPSHLDLQFPEEVVIRNGPQMDAKFSDRPSSVQRIVSQIATTEQSFEELNLFKESKKQLSSKYPSTVLQSSTVSEDEITKKINQTLKDIQVPKEISVPKEIQVPKERNLGRTKEGSDKNPSTTTTTNTYQGSYQTEHQFRLEP</sequence>
<feature type="transmembrane region" description="Helical" evidence="6">
    <location>
        <begin position="224"/>
        <end position="247"/>
    </location>
</feature>
<dbReference type="GeneID" id="18922116"/>
<dbReference type="GO" id="GO:0071944">
    <property type="term" value="C:cell periphery"/>
    <property type="evidence" value="ECO:0007669"/>
    <property type="project" value="UniProtKB-ARBA"/>
</dbReference>
<evidence type="ECO:0000313" key="8">
    <source>
        <dbReference type="Proteomes" id="UP000001072"/>
    </source>
</evidence>
<dbReference type="PANTHER" id="PTHR15549:SF30">
    <property type="entry name" value="MID2 DOMAIN-CONTAINING PROTEIN"/>
    <property type="match status" value="1"/>
</dbReference>
<feature type="compositionally biased region" description="Basic and acidic residues" evidence="5">
    <location>
        <begin position="603"/>
        <end position="618"/>
    </location>
</feature>
<keyword evidence="3 6" id="KW-1133">Transmembrane helix</keyword>